<evidence type="ECO:0000256" key="2">
    <source>
        <dbReference type="ARBA" id="ARBA00023027"/>
    </source>
</evidence>
<dbReference type="InterPro" id="IPR015590">
    <property type="entry name" value="Aldehyde_DH_dom"/>
</dbReference>
<evidence type="ECO:0000313" key="5">
    <source>
        <dbReference type="EMBL" id="RZS69711.1"/>
    </source>
</evidence>
<dbReference type="Pfam" id="PF00171">
    <property type="entry name" value="Aldedh"/>
    <property type="match status" value="1"/>
</dbReference>
<dbReference type="EMBL" id="SGWZ01000003">
    <property type="protein sequence ID" value="RZS69711.1"/>
    <property type="molecule type" value="Genomic_DNA"/>
</dbReference>
<gene>
    <name evidence="4" type="ORF">AAV32_10920</name>
    <name evidence="5" type="ORF">EV679_2318</name>
</gene>
<dbReference type="InterPro" id="IPR016162">
    <property type="entry name" value="Ald_DH_N"/>
</dbReference>
<feature type="domain" description="Aldehyde dehydrogenase" evidence="3">
    <location>
        <begin position="89"/>
        <end position="470"/>
    </location>
</feature>
<dbReference type="Gene3D" id="3.40.605.10">
    <property type="entry name" value="Aldehyde Dehydrogenase, Chain A, domain 1"/>
    <property type="match status" value="1"/>
</dbReference>
<dbReference type="GO" id="GO:0003842">
    <property type="term" value="F:L-glutamate gamma-semialdehyde dehydrogenase activity"/>
    <property type="evidence" value="ECO:0007669"/>
    <property type="project" value="TreeGrafter"/>
</dbReference>
<dbReference type="SUPFAM" id="SSF53720">
    <property type="entry name" value="ALDH-like"/>
    <property type="match status" value="1"/>
</dbReference>
<dbReference type="NCBIfam" id="TIGR02288">
    <property type="entry name" value="PaaN_2"/>
    <property type="match status" value="1"/>
</dbReference>
<evidence type="ECO:0000313" key="6">
    <source>
        <dbReference type="Proteomes" id="UP000078084"/>
    </source>
</evidence>
<proteinExistence type="predicted"/>
<evidence type="ECO:0000259" key="3">
    <source>
        <dbReference type="Pfam" id="PF00171"/>
    </source>
</evidence>
<evidence type="ECO:0000256" key="1">
    <source>
        <dbReference type="ARBA" id="ARBA00023002"/>
    </source>
</evidence>
<dbReference type="InterPro" id="IPR016161">
    <property type="entry name" value="Ald_DH/histidinol_DH"/>
</dbReference>
<dbReference type="STRING" id="206506.AAV32_10920"/>
<dbReference type="PANTHER" id="PTHR42862:SF1">
    <property type="entry name" value="DELTA-1-PYRROLINE-5-CARBOXYLATE DEHYDROGENASE 2, ISOFORM A-RELATED"/>
    <property type="match status" value="1"/>
</dbReference>
<dbReference type="GO" id="GO:0009898">
    <property type="term" value="C:cytoplasmic side of plasma membrane"/>
    <property type="evidence" value="ECO:0007669"/>
    <property type="project" value="TreeGrafter"/>
</dbReference>
<sequence>MSSLFEQHRATLESALAAIRERGFWSAYPEVPSGKIYGENAKQEGLASYQSHLNGDFELPGHPEQRRVGAEVSPFLGAAEGALGIRYPAADAELLVSHSQAAAAAWANAGIETRVGICLEILARLNRRSFEMANAVMHTSGQAFPMAFQAGGPHAQDRGLEALAYAWDEMQRIPASARWVKPQGKAGDIIMDKHWRIVPRGVSLLIGCQTFPTWNSYSGLFANLATGNTVIAKPHPAAILPMALTVLVAREVLAEQGLPPDVVLLAAEEPGSGQAKVFAEHPGIAQIDYTGSGEFGQWLRRHAATPLVYTEEAGVNSIVIAATDNFDAMCQNIAFSLSLYSGQMCTAPQNLFVPRDGILAGGERKSFDEVAAGIAAAVDALLADPARAAAVAGAIANPDTLARVDAARSLGRIVRDSAPLAGAGPARTATPLIVAVDAAATDAYEAERFGPIALVVAVADAAEGVRRAADLARRKGAITAALYDTSEAGILDAADAFAEAGVNLSVNLLGGIYVNQSAAYSDFHVTGANPAGNACFADSAFVANRFRVAMWRQPAPTSA</sequence>
<keyword evidence="2" id="KW-0520">NAD</keyword>
<dbReference type="InterPro" id="IPR050485">
    <property type="entry name" value="Proline_metab_enzyme"/>
</dbReference>
<evidence type="ECO:0000313" key="7">
    <source>
        <dbReference type="Proteomes" id="UP000292039"/>
    </source>
</evidence>
<reference evidence="5 7" key="2">
    <citation type="submission" date="2019-02" db="EMBL/GenBank/DDBJ databases">
        <title>Genomic Encyclopedia of Type Strains, Phase IV (KMG-IV): sequencing the most valuable type-strain genomes for metagenomic binning, comparative biology and taxonomic classification.</title>
        <authorList>
            <person name="Goeker M."/>
        </authorList>
    </citation>
    <scope>NUCLEOTIDE SEQUENCE [LARGE SCALE GENOMIC DNA]</scope>
    <source>
        <strain evidence="5 7">DSM 16618</strain>
    </source>
</reference>
<dbReference type="GO" id="GO:0010133">
    <property type="term" value="P:L-proline catabolic process to L-glutamate"/>
    <property type="evidence" value="ECO:0007669"/>
    <property type="project" value="TreeGrafter"/>
</dbReference>
<dbReference type="PANTHER" id="PTHR42862">
    <property type="entry name" value="DELTA-1-PYRROLINE-5-CARBOXYLATE DEHYDROGENASE 1, ISOFORM A-RELATED"/>
    <property type="match status" value="1"/>
</dbReference>
<protein>
    <submittedName>
        <fullName evidence="4">Aldehyde dehydrogenase</fullName>
    </submittedName>
    <submittedName>
        <fullName evidence="5">Phenylacetic acid degradation protein paaN</fullName>
    </submittedName>
</protein>
<dbReference type="Gene3D" id="3.40.309.10">
    <property type="entry name" value="Aldehyde Dehydrogenase, Chain A, domain 2"/>
    <property type="match status" value="1"/>
</dbReference>
<comment type="caution">
    <text evidence="4">The sequence shown here is derived from an EMBL/GenBank/DDBJ whole genome shotgun (WGS) entry which is preliminary data.</text>
</comment>
<evidence type="ECO:0000313" key="4">
    <source>
        <dbReference type="EMBL" id="KKO71377.1"/>
    </source>
</evidence>
<keyword evidence="1" id="KW-0560">Oxidoreductase</keyword>
<dbReference type="InterPro" id="IPR011975">
    <property type="entry name" value="PaaN_2"/>
</dbReference>
<name>A0A171KR60_9BURK</name>
<organism evidence="4 6">
    <name type="scientific">Kerstersia gyiorum</name>
    <dbReference type="NCBI Taxonomy" id="206506"/>
    <lineage>
        <taxon>Bacteria</taxon>
        <taxon>Pseudomonadati</taxon>
        <taxon>Pseudomonadota</taxon>
        <taxon>Betaproteobacteria</taxon>
        <taxon>Burkholderiales</taxon>
        <taxon>Alcaligenaceae</taxon>
        <taxon>Kerstersia</taxon>
    </lineage>
</organism>
<accession>A0A171KR60</accession>
<keyword evidence="6" id="KW-1185">Reference proteome</keyword>
<dbReference type="AlphaFoldDB" id="A0A171KR60"/>
<dbReference type="EMBL" id="LBNE01000007">
    <property type="protein sequence ID" value="KKO71377.1"/>
    <property type="molecule type" value="Genomic_DNA"/>
</dbReference>
<dbReference type="InterPro" id="IPR016163">
    <property type="entry name" value="Ald_DH_C"/>
</dbReference>
<dbReference type="PATRIC" id="fig|206506.3.peg.2330"/>
<reference evidence="4 6" key="1">
    <citation type="submission" date="2015-04" db="EMBL/GenBank/DDBJ databases">
        <title>Genome sequence of Kerstersia gyiorum CG1.</title>
        <authorList>
            <person name="Greninger A.L."/>
            <person name="Kozyreva V."/>
            <person name="Chaturvedi V."/>
        </authorList>
    </citation>
    <scope>NUCLEOTIDE SEQUENCE [LARGE SCALE GENOMIC DNA]</scope>
    <source>
        <strain evidence="4 6">CG1</strain>
    </source>
</reference>
<dbReference type="RefSeq" id="WP_068371693.1">
    <property type="nucleotide sequence ID" value="NZ_CBCSEB010000011.1"/>
</dbReference>
<dbReference type="Proteomes" id="UP000292039">
    <property type="component" value="Unassembled WGS sequence"/>
</dbReference>
<dbReference type="Proteomes" id="UP000078084">
    <property type="component" value="Unassembled WGS sequence"/>
</dbReference>